<dbReference type="PANTHER" id="PTHR37812:SF1">
    <property type="entry name" value="MU-LIKE PROPHAGE FLUMU PROTEIN C"/>
    <property type="match status" value="1"/>
</dbReference>
<keyword evidence="3" id="KW-1185">Reference proteome</keyword>
<dbReference type="Pfam" id="PF08765">
    <property type="entry name" value="Mor"/>
    <property type="match status" value="1"/>
</dbReference>
<gene>
    <name evidence="2" type="ORF">NE686_13445</name>
</gene>
<reference evidence="2 3" key="1">
    <citation type="submission" date="2022-06" db="EMBL/GenBank/DDBJ databases">
        <title>Isolation of gut microbiota from human fecal samples.</title>
        <authorList>
            <person name="Pamer E.G."/>
            <person name="Barat B."/>
            <person name="Waligurski E."/>
            <person name="Medina S."/>
            <person name="Paddock L."/>
            <person name="Mostad J."/>
        </authorList>
    </citation>
    <scope>NUCLEOTIDE SEQUENCE [LARGE SCALE GENOMIC DNA]</scope>
    <source>
        <strain evidence="2 3">DFI.7.95</strain>
    </source>
</reference>
<evidence type="ECO:0000259" key="1">
    <source>
        <dbReference type="Pfam" id="PF08765"/>
    </source>
</evidence>
<protein>
    <recommendedName>
        <fullName evidence="1">Mor transcription activator domain-containing protein</fullName>
    </recommendedName>
</protein>
<sequence>MDALEDELTLDMISEGMYRAIAEEIGVLNFLKVAKLVGGTTFYIPKAESLLRPVRDLHIKKEFNGCNYQELALRYDVTERWVRQICGEGNIDGQITIFDVECGGDTS</sequence>
<dbReference type="EMBL" id="JANGAC010000010">
    <property type="protein sequence ID" value="MCQ4924101.1"/>
    <property type="molecule type" value="Genomic_DNA"/>
</dbReference>
<proteinExistence type="predicted"/>
<name>A0ABT1SC83_9FIRM</name>
<evidence type="ECO:0000313" key="3">
    <source>
        <dbReference type="Proteomes" id="UP001524478"/>
    </source>
</evidence>
<dbReference type="InterPro" id="IPR052411">
    <property type="entry name" value="c-mor_Regulatory_Protein"/>
</dbReference>
<evidence type="ECO:0000313" key="2">
    <source>
        <dbReference type="EMBL" id="MCQ4924101.1"/>
    </source>
</evidence>
<feature type="domain" description="Mor transcription activator" evidence="1">
    <location>
        <begin position="4"/>
        <end position="86"/>
    </location>
</feature>
<dbReference type="Proteomes" id="UP001524478">
    <property type="component" value="Unassembled WGS sequence"/>
</dbReference>
<accession>A0ABT1SC83</accession>
<dbReference type="SUPFAM" id="SSF46689">
    <property type="entry name" value="Homeodomain-like"/>
    <property type="match status" value="1"/>
</dbReference>
<dbReference type="PANTHER" id="PTHR37812">
    <property type="entry name" value="MU-LIKE PROPHAGE FLUMU PROTEIN C"/>
    <property type="match status" value="1"/>
</dbReference>
<dbReference type="RefSeq" id="WP_256311924.1">
    <property type="nucleotide sequence ID" value="NZ_JANGAC010000010.1"/>
</dbReference>
<dbReference type="Gene3D" id="1.10.10.60">
    <property type="entry name" value="Homeodomain-like"/>
    <property type="match status" value="1"/>
</dbReference>
<dbReference type="InterPro" id="IPR014875">
    <property type="entry name" value="Mor_transcription_activator"/>
</dbReference>
<organism evidence="2 3">
    <name type="scientific">Tissierella carlieri</name>
    <dbReference type="NCBI Taxonomy" id="689904"/>
    <lineage>
        <taxon>Bacteria</taxon>
        <taxon>Bacillati</taxon>
        <taxon>Bacillota</taxon>
        <taxon>Tissierellia</taxon>
        <taxon>Tissierellales</taxon>
        <taxon>Tissierellaceae</taxon>
        <taxon>Tissierella</taxon>
    </lineage>
</organism>
<dbReference type="InterPro" id="IPR009057">
    <property type="entry name" value="Homeodomain-like_sf"/>
</dbReference>
<comment type="caution">
    <text evidence="2">The sequence shown here is derived from an EMBL/GenBank/DDBJ whole genome shotgun (WGS) entry which is preliminary data.</text>
</comment>